<accession>A0AA38FSC5</accession>
<dbReference type="PANTHER" id="PTHR33739:SF3">
    <property type="entry name" value="OS07G0681500 PROTEIN"/>
    <property type="match status" value="1"/>
</dbReference>
<keyword evidence="3" id="KW-1185">Reference proteome</keyword>
<dbReference type="EMBL" id="JAHRHJ020000007">
    <property type="protein sequence ID" value="KAH9309641.1"/>
    <property type="molecule type" value="Genomic_DNA"/>
</dbReference>
<gene>
    <name evidence="2" type="ORF">KI387_037552</name>
</gene>
<dbReference type="PANTHER" id="PTHR33739">
    <property type="entry name" value="OS07G0681500 PROTEIN"/>
    <property type="match status" value="1"/>
</dbReference>
<proteinExistence type="predicted"/>
<evidence type="ECO:0000313" key="3">
    <source>
        <dbReference type="Proteomes" id="UP000824469"/>
    </source>
</evidence>
<dbReference type="GO" id="GO:0016592">
    <property type="term" value="C:mediator complex"/>
    <property type="evidence" value="ECO:0007669"/>
    <property type="project" value="InterPro"/>
</dbReference>
<name>A0AA38FSC5_TAXCH</name>
<sequence length="913" mass="99821">MGSEEEGWAWQQQVMEVTRVCQEQRDTPLLWAVEVSKCLKGAAVTVPCVELGQTLVSHLCWSNNGPILWKYIEQAMSSQMVPSLLILSLLTSRVVPYRQTQPEAFRLYLELLSRYSFSFASTNATTYSKKTVEAVDDALHLSKTYGIPVIDLGKTAVLFTFTVVSTLVNAIAEDSGLQVRWSEKQYMLGGSVGQHDMAIGADEDINEKRHLHREHLRRTNIVTAIEMVRKFMEHKRTSTFFRLACQNMTEQWSGLCQRLQVLEAHSSSPSLKIDGELFTQLTGCIQKSLSREYQPSQHQAIRALIGSGSRTSEFGHSYGVGRASTWLPFDLFMEDTMDGRQLPAKSTIEILAELTKSLLAVNGASWQETFLGLWTAALRLVQRERDPIEGPIPHLDSRLCVLLSITPLVIVSIIEEEDKILQAAKNNVLGNIAHAREHDKERKVMGSGTRRAALVSSLQILGQFDELLKPPATVVSAANQAALRAESFVSSLKCGTGSFDGLSNNGISGAVVGNMLHLIVEACIARKLVDSSAYLWPGYIERLVNPLSHSIPVQESPWSAFMEGAPLSIPLKDALIKTPASSLVELEKVYQIAMNGPEEERSDMASILCGASLIRGWNVQEHAVRLVVNLLSPPVPADYHGSGSHLVAYAPLLNAVLKGVTTHDNVHVLSLYGMVPQVAAALMPICETFGSISPTVPLTSYTGEEVSVYTMFSNAFLLLLRLWKFYGCPHAHSLSGQGAPVGSELALEYLLLLHNSRLAKDNENYKVKNSSYLDTALPQVLISPEDQTFGATSAFSKPLFIDSFPKLKVWYCQHQACIASTLSGLVPGNPVHQIVDRLLTMMYWKLGKGVPPPTTSGASGSSSLSSSSGSAGGDTSRKPLLPAWEILAALPFVVDAVLTACAHGKLSPRDLTT</sequence>
<protein>
    <recommendedName>
        <fullName evidence="4">Mediator of RNA polymerase II transcription subunit 33A</fullName>
    </recommendedName>
</protein>
<evidence type="ECO:0000313" key="2">
    <source>
        <dbReference type="EMBL" id="KAH9309641.1"/>
    </source>
</evidence>
<evidence type="ECO:0000256" key="1">
    <source>
        <dbReference type="SAM" id="MobiDB-lite"/>
    </source>
</evidence>
<reference evidence="2 3" key="1">
    <citation type="journal article" date="2021" name="Nat. Plants">
        <title>The Taxus genome provides insights into paclitaxel biosynthesis.</title>
        <authorList>
            <person name="Xiong X."/>
            <person name="Gou J."/>
            <person name="Liao Q."/>
            <person name="Li Y."/>
            <person name="Zhou Q."/>
            <person name="Bi G."/>
            <person name="Li C."/>
            <person name="Du R."/>
            <person name="Wang X."/>
            <person name="Sun T."/>
            <person name="Guo L."/>
            <person name="Liang H."/>
            <person name="Lu P."/>
            <person name="Wu Y."/>
            <person name="Zhang Z."/>
            <person name="Ro D.K."/>
            <person name="Shang Y."/>
            <person name="Huang S."/>
            <person name="Yan J."/>
        </authorList>
    </citation>
    <scope>NUCLEOTIDE SEQUENCE [LARGE SCALE GENOMIC DNA]</scope>
    <source>
        <strain evidence="2">Ta-2019</strain>
    </source>
</reference>
<organism evidence="2 3">
    <name type="scientific">Taxus chinensis</name>
    <name type="common">Chinese yew</name>
    <name type="synonym">Taxus wallichiana var. chinensis</name>
    <dbReference type="NCBI Taxonomy" id="29808"/>
    <lineage>
        <taxon>Eukaryota</taxon>
        <taxon>Viridiplantae</taxon>
        <taxon>Streptophyta</taxon>
        <taxon>Embryophyta</taxon>
        <taxon>Tracheophyta</taxon>
        <taxon>Spermatophyta</taxon>
        <taxon>Pinopsida</taxon>
        <taxon>Pinidae</taxon>
        <taxon>Conifers II</taxon>
        <taxon>Cupressales</taxon>
        <taxon>Taxaceae</taxon>
        <taxon>Taxus</taxon>
    </lineage>
</organism>
<feature type="non-terminal residue" evidence="2">
    <location>
        <position position="1"/>
    </location>
</feature>
<dbReference type="InterPro" id="IPR039638">
    <property type="entry name" value="MED33A/B"/>
</dbReference>
<feature type="region of interest" description="Disordered" evidence="1">
    <location>
        <begin position="854"/>
        <end position="873"/>
    </location>
</feature>
<evidence type="ECO:0008006" key="4">
    <source>
        <dbReference type="Google" id="ProtNLM"/>
    </source>
</evidence>
<dbReference type="GO" id="GO:2000762">
    <property type="term" value="P:regulation of phenylpropanoid metabolic process"/>
    <property type="evidence" value="ECO:0007669"/>
    <property type="project" value="InterPro"/>
</dbReference>
<dbReference type="Proteomes" id="UP000824469">
    <property type="component" value="Unassembled WGS sequence"/>
</dbReference>
<comment type="caution">
    <text evidence="2">The sequence shown here is derived from an EMBL/GenBank/DDBJ whole genome shotgun (WGS) entry which is preliminary data.</text>
</comment>
<feature type="compositionally biased region" description="Low complexity" evidence="1">
    <location>
        <begin position="856"/>
        <end position="869"/>
    </location>
</feature>
<dbReference type="AlphaFoldDB" id="A0AA38FSC5"/>
<dbReference type="OMA" id="IFWENHT"/>